<dbReference type="Pfam" id="PF00134">
    <property type="entry name" value="Cyclin_N"/>
    <property type="match status" value="1"/>
</dbReference>
<dbReference type="SUPFAM" id="SSF47954">
    <property type="entry name" value="Cyclin-like"/>
    <property type="match status" value="1"/>
</dbReference>
<dbReference type="EMBL" id="JARKIF010000007">
    <property type="protein sequence ID" value="KAJ7634351.1"/>
    <property type="molecule type" value="Genomic_DNA"/>
</dbReference>
<organism evidence="2 3">
    <name type="scientific">Roridomyces roridus</name>
    <dbReference type="NCBI Taxonomy" id="1738132"/>
    <lineage>
        <taxon>Eukaryota</taxon>
        <taxon>Fungi</taxon>
        <taxon>Dikarya</taxon>
        <taxon>Basidiomycota</taxon>
        <taxon>Agaricomycotina</taxon>
        <taxon>Agaricomycetes</taxon>
        <taxon>Agaricomycetidae</taxon>
        <taxon>Agaricales</taxon>
        <taxon>Marasmiineae</taxon>
        <taxon>Mycenaceae</taxon>
        <taxon>Roridomyces</taxon>
    </lineage>
</organism>
<evidence type="ECO:0000313" key="3">
    <source>
        <dbReference type="Proteomes" id="UP001221142"/>
    </source>
</evidence>
<proteinExistence type="predicted"/>
<protein>
    <recommendedName>
        <fullName evidence="1">Cyclin N-terminal domain-containing protein</fullName>
    </recommendedName>
</protein>
<dbReference type="CDD" id="cd20557">
    <property type="entry name" value="CYCLIN_ScPCL1-like"/>
    <property type="match status" value="1"/>
</dbReference>
<dbReference type="PANTHER" id="PTHR15615">
    <property type="match status" value="1"/>
</dbReference>
<accession>A0AAD7BYE4</accession>
<dbReference type="GO" id="GO:0019901">
    <property type="term" value="F:protein kinase binding"/>
    <property type="evidence" value="ECO:0007669"/>
    <property type="project" value="InterPro"/>
</dbReference>
<evidence type="ECO:0000259" key="1">
    <source>
        <dbReference type="Pfam" id="PF00134"/>
    </source>
</evidence>
<dbReference type="GO" id="GO:0016538">
    <property type="term" value="F:cyclin-dependent protein serine/threonine kinase regulator activity"/>
    <property type="evidence" value="ECO:0007669"/>
    <property type="project" value="TreeGrafter"/>
</dbReference>
<dbReference type="Proteomes" id="UP001221142">
    <property type="component" value="Unassembled WGS sequence"/>
</dbReference>
<dbReference type="InterPro" id="IPR013922">
    <property type="entry name" value="Cyclin_PHO80-like"/>
</dbReference>
<dbReference type="AlphaFoldDB" id="A0AAD7BYE4"/>
<evidence type="ECO:0000313" key="2">
    <source>
        <dbReference type="EMBL" id="KAJ7634351.1"/>
    </source>
</evidence>
<dbReference type="InterPro" id="IPR036915">
    <property type="entry name" value="Cyclin-like_sf"/>
</dbReference>
<sequence>MSSSWSDLSLSSASSSSWSAIHPASQADLSTHSPELLALLDIQLSLPVLQYVVDYISHSVDEAFGRSPRFRRSRRFTSFVSTVLSRAEIPLATVLVTLHYVTRARPQLTIAVSKYALERVFLGALVCAAKYTNDSTLKNVHWGMCTGIFGTGDIGRIEREFLEVLDWELGFTEEELLRARQSGVAGRAGDAFDDRLESCIDISPLQAEHSRDWRARSRAVVAAVERRKPLSAHARLTLCLSSP</sequence>
<dbReference type="InterPro" id="IPR006671">
    <property type="entry name" value="Cyclin_N"/>
</dbReference>
<name>A0AAD7BYE4_9AGAR</name>
<reference evidence="2" key="1">
    <citation type="submission" date="2023-03" db="EMBL/GenBank/DDBJ databases">
        <title>Massive genome expansion in bonnet fungi (Mycena s.s.) driven by repeated elements and novel gene families across ecological guilds.</title>
        <authorList>
            <consortium name="Lawrence Berkeley National Laboratory"/>
            <person name="Harder C.B."/>
            <person name="Miyauchi S."/>
            <person name="Viragh M."/>
            <person name="Kuo A."/>
            <person name="Thoen E."/>
            <person name="Andreopoulos B."/>
            <person name="Lu D."/>
            <person name="Skrede I."/>
            <person name="Drula E."/>
            <person name="Henrissat B."/>
            <person name="Morin E."/>
            <person name="Kohler A."/>
            <person name="Barry K."/>
            <person name="LaButti K."/>
            <person name="Morin E."/>
            <person name="Salamov A."/>
            <person name="Lipzen A."/>
            <person name="Mereny Z."/>
            <person name="Hegedus B."/>
            <person name="Baldrian P."/>
            <person name="Stursova M."/>
            <person name="Weitz H."/>
            <person name="Taylor A."/>
            <person name="Grigoriev I.V."/>
            <person name="Nagy L.G."/>
            <person name="Martin F."/>
            <person name="Kauserud H."/>
        </authorList>
    </citation>
    <scope>NUCLEOTIDE SEQUENCE</scope>
    <source>
        <strain evidence="2">9284</strain>
    </source>
</reference>
<comment type="caution">
    <text evidence="2">The sequence shown here is derived from an EMBL/GenBank/DDBJ whole genome shotgun (WGS) entry which is preliminary data.</text>
</comment>
<dbReference type="Gene3D" id="1.10.472.10">
    <property type="entry name" value="Cyclin-like"/>
    <property type="match status" value="1"/>
</dbReference>
<dbReference type="GO" id="GO:0005634">
    <property type="term" value="C:nucleus"/>
    <property type="evidence" value="ECO:0007669"/>
    <property type="project" value="TreeGrafter"/>
</dbReference>
<keyword evidence="3" id="KW-1185">Reference proteome</keyword>
<dbReference type="PANTHER" id="PTHR15615:SF10">
    <property type="entry name" value="PHO85 CYCLIN-2-RELATED"/>
    <property type="match status" value="1"/>
</dbReference>
<feature type="domain" description="Cyclin N-terminal" evidence="1">
    <location>
        <begin position="76"/>
        <end position="169"/>
    </location>
</feature>
<gene>
    <name evidence="2" type="ORF">FB45DRAFT_829573</name>
</gene>
<dbReference type="GO" id="GO:0000307">
    <property type="term" value="C:cyclin-dependent protein kinase holoenzyme complex"/>
    <property type="evidence" value="ECO:0007669"/>
    <property type="project" value="TreeGrafter"/>
</dbReference>